<dbReference type="AlphaFoldDB" id="A0A4Y2X6D0"/>
<accession>A0A4Y2X6D0</accession>
<protein>
    <submittedName>
        <fullName evidence="1">Uncharacterized protein</fullName>
    </submittedName>
</protein>
<evidence type="ECO:0000313" key="1">
    <source>
        <dbReference type="EMBL" id="GBO44464.1"/>
    </source>
</evidence>
<evidence type="ECO:0000313" key="2">
    <source>
        <dbReference type="Proteomes" id="UP000499080"/>
    </source>
</evidence>
<gene>
    <name evidence="1" type="ORF">AVEN_187082_1</name>
</gene>
<dbReference type="EMBL" id="BGPR01071201">
    <property type="protein sequence ID" value="GBO44464.1"/>
    <property type="molecule type" value="Genomic_DNA"/>
</dbReference>
<dbReference type="Proteomes" id="UP000499080">
    <property type="component" value="Unassembled WGS sequence"/>
</dbReference>
<reference evidence="1 2" key="1">
    <citation type="journal article" date="2019" name="Sci. Rep.">
        <title>Orb-weaving spider Araneus ventricosus genome elucidates the spidroin gene catalogue.</title>
        <authorList>
            <person name="Kono N."/>
            <person name="Nakamura H."/>
            <person name="Ohtoshi R."/>
            <person name="Moran D.A.P."/>
            <person name="Shinohara A."/>
            <person name="Yoshida Y."/>
            <person name="Fujiwara M."/>
            <person name="Mori M."/>
            <person name="Tomita M."/>
            <person name="Arakawa K."/>
        </authorList>
    </citation>
    <scope>NUCLEOTIDE SEQUENCE [LARGE SCALE GENOMIC DNA]</scope>
</reference>
<sequence>MMTSETALNSLNLRPTNRDTLLTSAHFRISDFNDKSNSQLTYDLNEIKSDHSHLNLNPAKVGSMSSSHRGFYIKLQKNVIRKAQIHGVSLR</sequence>
<organism evidence="1 2">
    <name type="scientific">Araneus ventricosus</name>
    <name type="common">Orbweaver spider</name>
    <name type="synonym">Epeira ventricosa</name>
    <dbReference type="NCBI Taxonomy" id="182803"/>
    <lineage>
        <taxon>Eukaryota</taxon>
        <taxon>Metazoa</taxon>
        <taxon>Ecdysozoa</taxon>
        <taxon>Arthropoda</taxon>
        <taxon>Chelicerata</taxon>
        <taxon>Arachnida</taxon>
        <taxon>Araneae</taxon>
        <taxon>Araneomorphae</taxon>
        <taxon>Entelegynae</taxon>
        <taxon>Araneoidea</taxon>
        <taxon>Araneidae</taxon>
        <taxon>Araneus</taxon>
    </lineage>
</organism>
<keyword evidence="2" id="KW-1185">Reference proteome</keyword>
<comment type="caution">
    <text evidence="1">The sequence shown here is derived from an EMBL/GenBank/DDBJ whole genome shotgun (WGS) entry which is preliminary data.</text>
</comment>
<proteinExistence type="predicted"/>
<name>A0A4Y2X6D0_ARAVE</name>